<feature type="region of interest" description="Disordered" evidence="1">
    <location>
        <begin position="411"/>
        <end position="435"/>
    </location>
</feature>
<dbReference type="InterPro" id="IPR009486">
    <property type="entry name" value="Pur_nuclsid_perm"/>
</dbReference>
<sequence>MQPRHVTMHMLARAAGSLLAASWLWVAVAAAMIPAEAARMAPKVLIISMFPPEAQVWYDGMPSSGLGSLLAVNVSTPGLSMLFPHVHCVADQSVCQVTTGESEINAATTVAAVALSGRFDLRRTYVLVAGIAGVNPRHATLGSVALARFAVQVALQYEFDAREKPANFSTGYFAFGAAGPGDYPTTLYGTEVLELSVALRDAAFALAARADLADDAGSVAIRARYAARGRAAFAAAAGPPAVVRCDAATSDVYFSGALLSEAFENTTRTWTNGSGVYCMSAQEDNATLEVLLRMAIEGRVDFSRIILMRTGSDFDRPPPGLTAYEHLVLLDQNGFDIALDNIYRAGIEIVKGILADWDSRYEKGLEPTNYVGDVFGSLGGEPDFGPGSITDGKPVLPGGMTGDLVKRGVAPRRRGGGAGRGIPIRVPVPVPGGQG</sequence>
<protein>
    <recommendedName>
        <fullName evidence="4">Purine nucleoside permease</fullName>
    </recommendedName>
</protein>
<dbReference type="GO" id="GO:0009116">
    <property type="term" value="P:nucleoside metabolic process"/>
    <property type="evidence" value="ECO:0007669"/>
    <property type="project" value="InterPro"/>
</dbReference>
<dbReference type="EMBL" id="JAQQPM010000007">
    <property type="protein sequence ID" value="KAK2074068.1"/>
    <property type="molecule type" value="Genomic_DNA"/>
</dbReference>
<dbReference type="Proteomes" id="UP001217918">
    <property type="component" value="Unassembled WGS sequence"/>
</dbReference>
<dbReference type="PANTHER" id="PTHR38643">
    <property type="entry name" value="PURINE NUCLEOSIDE PERMEASE C285.05-RELATED"/>
    <property type="match status" value="1"/>
</dbReference>
<feature type="compositionally biased region" description="Pro residues" evidence="1">
    <location>
        <begin position="426"/>
        <end position="435"/>
    </location>
</feature>
<evidence type="ECO:0000313" key="3">
    <source>
        <dbReference type="Proteomes" id="UP001217918"/>
    </source>
</evidence>
<reference evidence="2" key="1">
    <citation type="journal article" date="2023" name="Mol. Plant Microbe Interact.">
        <title>Elucidating the Obligate Nature and Biological Capacity of an Invasive Fungal Corn Pathogen.</title>
        <authorList>
            <person name="MacCready J.S."/>
            <person name="Roggenkamp E.M."/>
            <person name="Gdanetz K."/>
            <person name="Chilvers M.I."/>
        </authorList>
    </citation>
    <scope>NUCLEOTIDE SEQUENCE</scope>
    <source>
        <strain evidence="2">PM02</strain>
    </source>
</reference>
<name>A0AAD9IAV3_9PEZI</name>
<evidence type="ECO:0000313" key="2">
    <source>
        <dbReference type="EMBL" id="KAK2074068.1"/>
    </source>
</evidence>
<dbReference type="GO" id="GO:0055085">
    <property type="term" value="P:transmembrane transport"/>
    <property type="evidence" value="ECO:0007669"/>
    <property type="project" value="InterPro"/>
</dbReference>
<gene>
    <name evidence="2" type="ORF">P8C59_008305</name>
</gene>
<proteinExistence type="predicted"/>
<dbReference type="AlphaFoldDB" id="A0AAD9IAV3"/>
<dbReference type="PANTHER" id="PTHR38643:SF1">
    <property type="entry name" value="PURINE NUCLEOSIDE PERMEASE C285.05-RELATED"/>
    <property type="match status" value="1"/>
</dbReference>
<comment type="caution">
    <text evidence="2">The sequence shown here is derived from an EMBL/GenBank/DDBJ whole genome shotgun (WGS) entry which is preliminary data.</text>
</comment>
<dbReference type="Pfam" id="PF06516">
    <property type="entry name" value="NUP"/>
    <property type="match status" value="1"/>
</dbReference>
<keyword evidence="3" id="KW-1185">Reference proteome</keyword>
<dbReference type="GO" id="GO:0005783">
    <property type="term" value="C:endoplasmic reticulum"/>
    <property type="evidence" value="ECO:0007669"/>
    <property type="project" value="TreeGrafter"/>
</dbReference>
<evidence type="ECO:0000256" key="1">
    <source>
        <dbReference type="SAM" id="MobiDB-lite"/>
    </source>
</evidence>
<evidence type="ECO:0008006" key="4">
    <source>
        <dbReference type="Google" id="ProtNLM"/>
    </source>
</evidence>
<accession>A0AAD9IAV3</accession>
<dbReference type="Gene3D" id="3.40.50.1580">
    <property type="entry name" value="Nucleoside phosphorylase domain"/>
    <property type="match status" value="1"/>
</dbReference>
<dbReference type="GO" id="GO:0003824">
    <property type="term" value="F:catalytic activity"/>
    <property type="evidence" value="ECO:0007669"/>
    <property type="project" value="InterPro"/>
</dbReference>
<organism evidence="2 3">
    <name type="scientific">Phyllachora maydis</name>
    <dbReference type="NCBI Taxonomy" id="1825666"/>
    <lineage>
        <taxon>Eukaryota</taxon>
        <taxon>Fungi</taxon>
        <taxon>Dikarya</taxon>
        <taxon>Ascomycota</taxon>
        <taxon>Pezizomycotina</taxon>
        <taxon>Sordariomycetes</taxon>
        <taxon>Sordariomycetidae</taxon>
        <taxon>Phyllachorales</taxon>
        <taxon>Phyllachoraceae</taxon>
        <taxon>Phyllachora</taxon>
    </lineage>
</organism>
<dbReference type="InterPro" id="IPR035994">
    <property type="entry name" value="Nucleoside_phosphorylase_sf"/>
</dbReference>